<reference evidence="3" key="3">
    <citation type="submission" date="2016-03" db="UniProtKB">
        <authorList>
            <consortium name="EnsemblProtists"/>
        </authorList>
    </citation>
    <scope>IDENTIFICATION</scope>
</reference>
<dbReference type="InterPro" id="IPR051553">
    <property type="entry name" value="Ran_GTPase-activating"/>
</dbReference>
<dbReference type="Pfam" id="PF13540">
    <property type="entry name" value="RCC1_2"/>
    <property type="match status" value="1"/>
</dbReference>
<proteinExistence type="predicted"/>
<reference evidence="2 4" key="1">
    <citation type="journal article" date="2012" name="Nature">
        <title>Algal genomes reveal evolutionary mosaicism and the fate of nucleomorphs.</title>
        <authorList>
            <consortium name="DOE Joint Genome Institute"/>
            <person name="Curtis B.A."/>
            <person name="Tanifuji G."/>
            <person name="Burki F."/>
            <person name="Gruber A."/>
            <person name="Irimia M."/>
            <person name="Maruyama S."/>
            <person name="Arias M.C."/>
            <person name="Ball S.G."/>
            <person name="Gile G.H."/>
            <person name="Hirakawa Y."/>
            <person name="Hopkins J.F."/>
            <person name="Kuo A."/>
            <person name="Rensing S.A."/>
            <person name="Schmutz J."/>
            <person name="Symeonidi A."/>
            <person name="Elias M."/>
            <person name="Eveleigh R.J."/>
            <person name="Herman E.K."/>
            <person name="Klute M.J."/>
            <person name="Nakayama T."/>
            <person name="Obornik M."/>
            <person name="Reyes-Prieto A."/>
            <person name="Armbrust E.V."/>
            <person name="Aves S.J."/>
            <person name="Beiko R.G."/>
            <person name="Coutinho P."/>
            <person name="Dacks J.B."/>
            <person name="Durnford D.G."/>
            <person name="Fast N.M."/>
            <person name="Green B.R."/>
            <person name="Grisdale C.J."/>
            <person name="Hempel F."/>
            <person name="Henrissat B."/>
            <person name="Hoppner M.P."/>
            <person name="Ishida K."/>
            <person name="Kim E."/>
            <person name="Koreny L."/>
            <person name="Kroth P.G."/>
            <person name="Liu Y."/>
            <person name="Malik S.B."/>
            <person name="Maier U.G."/>
            <person name="McRose D."/>
            <person name="Mock T."/>
            <person name="Neilson J.A."/>
            <person name="Onodera N.T."/>
            <person name="Poole A.M."/>
            <person name="Pritham E.J."/>
            <person name="Richards T.A."/>
            <person name="Rocap G."/>
            <person name="Roy S.W."/>
            <person name="Sarai C."/>
            <person name="Schaack S."/>
            <person name="Shirato S."/>
            <person name="Slamovits C.H."/>
            <person name="Spencer D.F."/>
            <person name="Suzuki S."/>
            <person name="Worden A.Z."/>
            <person name="Zauner S."/>
            <person name="Barry K."/>
            <person name="Bell C."/>
            <person name="Bharti A.K."/>
            <person name="Crow J.A."/>
            <person name="Grimwood J."/>
            <person name="Kramer R."/>
            <person name="Lindquist E."/>
            <person name="Lucas S."/>
            <person name="Salamov A."/>
            <person name="McFadden G.I."/>
            <person name="Lane C.E."/>
            <person name="Keeling P.J."/>
            <person name="Gray M.W."/>
            <person name="Grigoriev I.V."/>
            <person name="Archibald J.M."/>
        </authorList>
    </citation>
    <scope>NUCLEOTIDE SEQUENCE</scope>
    <source>
        <strain evidence="2 4">CCMP2712</strain>
    </source>
</reference>
<dbReference type="eggNOG" id="KOG1427">
    <property type="taxonomic scope" value="Eukaryota"/>
</dbReference>
<dbReference type="PROSITE" id="PS00626">
    <property type="entry name" value="RCC1_2"/>
    <property type="match status" value="1"/>
</dbReference>
<protein>
    <recommendedName>
        <fullName evidence="5">Regulator of chromosome condensation</fullName>
    </recommendedName>
</protein>
<dbReference type="PRINTS" id="PR00633">
    <property type="entry name" value="RCCNDNSATION"/>
</dbReference>
<evidence type="ECO:0000256" key="1">
    <source>
        <dbReference type="PROSITE-ProRule" id="PRU00235"/>
    </source>
</evidence>
<dbReference type="SUPFAM" id="SSF50985">
    <property type="entry name" value="RCC1/BLIP-II"/>
    <property type="match status" value="1"/>
</dbReference>
<dbReference type="PANTHER" id="PTHR45982:SF1">
    <property type="entry name" value="REGULATOR OF CHROMOSOME CONDENSATION"/>
    <property type="match status" value="1"/>
</dbReference>
<reference evidence="4" key="2">
    <citation type="submission" date="2012-11" db="EMBL/GenBank/DDBJ databases">
        <authorList>
            <person name="Kuo A."/>
            <person name="Curtis B.A."/>
            <person name="Tanifuji G."/>
            <person name="Burki F."/>
            <person name="Gruber A."/>
            <person name="Irimia M."/>
            <person name="Maruyama S."/>
            <person name="Arias M.C."/>
            <person name="Ball S.G."/>
            <person name="Gile G.H."/>
            <person name="Hirakawa Y."/>
            <person name="Hopkins J.F."/>
            <person name="Rensing S.A."/>
            <person name="Schmutz J."/>
            <person name="Symeonidi A."/>
            <person name="Elias M."/>
            <person name="Eveleigh R.J."/>
            <person name="Herman E.K."/>
            <person name="Klute M.J."/>
            <person name="Nakayama T."/>
            <person name="Obornik M."/>
            <person name="Reyes-Prieto A."/>
            <person name="Armbrust E.V."/>
            <person name="Aves S.J."/>
            <person name="Beiko R.G."/>
            <person name="Coutinho P."/>
            <person name="Dacks J.B."/>
            <person name="Durnford D.G."/>
            <person name="Fast N.M."/>
            <person name="Green B.R."/>
            <person name="Grisdale C."/>
            <person name="Hempe F."/>
            <person name="Henrissat B."/>
            <person name="Hoppner M.P."/>
            <person name="Ishida K.-I."/>
            <person name="Kim E."/>
            <person name="Koreny L."/>
            <person name="Kroth P.G."/>
            <person name="Liu Y."/>
            <person name="Malik S.-B."/>
            <person name="Maier U.G."/>
            <person name="McRose D."/>
            <person name="Mock T."/>
            <person name="Neilson J.A."/>
            <person name="Onodera N.T."/>
            <person name="Poole A.M."/>
            <person name="Pritham E.J."/>
            <person name="Richards T.A."/>
            <person name="Rocap G."/>
            <person name="Roy S.W."/>
            <person name="Sarai C."/>
            <person name="Schaack S."/>
            <person name="Shirato S."/>
            <person name="Slamovits C.H."/>
            <person name="Spencer D.F."/>
            <person name="Suzuki S."/>
            <person name="Worden A.Z."/>
            <person name="Zauner S."/>
            <person name="Barry K."/>
            <person name="Bell C."/>
            <person name="Bharti A.K."/>
            <person name="Crow J.A."/>
            <person name="Grimwood J."/>
            <person name="Kramer R."/>
            <person name="Lindquist E."/>
            <person name="Lucas S."/>
            <person name="Salamov A."/>
            <person name="McFadden G.I."/>
            <person name="Lane C.E."/>
            <person name="Keeling P.J."/>
            <person name="Gray M.W."/>
            <person name="Grigoriev I.V."/>
            <person name="Archibald J.M."/>
        </authorList>
    </citation>
    <scope>NUCLEOTIDE SEQUENCE</scope>
    <source>
        <strain evidence="4">CCMP2712</strain>
    </source>
</reference>
<dbReference type="Proteomes" id="UP000011087">
    <property type="component" value="Unassembled WGS sequence"/>
</dbReference>
<feature type="repeat" description="RCC1" evidence="1">
    <location>
        <begin position="58"/>
        <end position="107"/>
    </location>
</feature>
<feature type="repeat" description="RCC1" evidence="1">
    <location>
        <begin position="6"/>
        <end position="57"/>
    </location>
</feature>
<organism evidence="2">
    <name type="scientific">Guillardia theta (strain CCMP2712)</name>
    <name type="common">Cryptophyte</name>
    <dbReference type="NCBI Taxonomy" id="905079"/>
    <lineage>
        <taxon>Eukaryota</taxon>
        <taxon>Cryptophyceae</taxon>
        <taxon>Pyrenomonadales</taxon>
        <taxon>Geminigeraceae</taxon>
        <taxon>Guillardia</taxon>
    </lineage>
</organism>
<feature type="repeat" description="RCC1" evidence="1">
    <location>
        <begin position="113"/>
        <end position="165"/>
    </location>
</feature>
<dbReference type="HOGENOM" id="CLU_005210_2_7_1"/>
<dbReference type="KEGG" id="gtt:GUITHDRAFT_64980"/>
<dbReference type="Gene3D" id="2.130.10.30">
    <property type="entry name" value="Regulator of chromosome condensation 1/beta-lactamase-inhibitor protein II"/>
    <property type="match status" value="1"/>
</dbReference>
<dbReference type="PROSITE" id="PS50012">
    <property type="entry name" value="RCC1_3"/>
    <property type="match status" value="3"/>
</dbReference>
<evidence type="ECO:0000313" key="4">
    <source>
        <dbReference type="Proteomes" id="UP000011087"/>
    </source>
</evidence>
<dbReference type="Pfam" id="PF00415">
    <property type="entry name" value="RCC1"/>
    <property type="match status" value="1"/>
</dbReference>
<dbReference type="PANTHER" id="PTHR45982">
    <property type="entry name" value="REGULATOR OF CHROMOSOME CONDENSATION"/>
    <property type="match status" value="1"/>
</dbReference>
<dbReference type="GeneID" id="17309132"/>
<keyword evidence="4" id="KW-1185">Reference proteome</keyword>
<evidence type="ECO:0000313" key="3">
    <source>
        <dbReference type="EnsemblProtists" id="EKX52749"/>
    </source>
</evidence>
<evidence type="ECO:0008006" key="5">
    <source>
        <dbReference type="Google" id="ProtNLM"/>
    </source>
</evidence>
<gene>
    <name evidence="2" type="ORF">GUITHDRAFT_64980</name>
</gene>
<accession>L1JWP1</accession>
<dbReference type="AlphaFoldDB" id="L1JWP1"/>
<dbReference type="InterPro" id="IPR000408">
    <property type="entry name" value="Reg_chr_condens"/>
</dbReference>
<evidence type="ECO:0000313" key="2">
    <source>
        <dbReference type="EMBL" id="EKX52749.1"/>
    </source>
</evidence>
<dbReference type="PaxDb" id="55529-EKX52749"/>
<dbReference type="EMBL" id="JH992972">
    <property type="protein sequence ID" value="EKX52749.1"/>
    <property type="molecule type" value="Genomic_DNA"/>
</dbReference>
<dbReference type="EnsemblProtists" id="EKX52749">
    <property type="protein sequence ID" value="EKX52749"/>
    <property type="gene ID" value="GUITHDRAFT_64980"/>
</dbReference>
<name>L1JWP1_GUITC</name>
<sequence>MLDDLRDVFVLGGNGHGQLGLGDLKSRLELTRLDVLCRQGAVDLACGLSHTIVVMGNGEAMAFGSNEHGQLALTGKQQVTSPRPCEVELSAVSTCCGHHHSFLLVQEEVEGKKKRFAWGFGSNSHGQLGIGRHQGGPTPPERVKIDESIQQVGSGQFHSIFVCDSG</sequence>
<dbReference type="RefSeq" id="XP_005839729.1">
    <property type="nucleotide sequence ID" value="XM_005839672.1"/>
</dbReference>
<dbReference type="InterPro" id="IPR009091">
    <property type="entry name" value="RCC1/BLIP-II"/>
</dbReference>
<dbReference type="STRING" id="905079.L1JWP1"/>